<dbReference type="InterPro" id="IPR036209">
    <property type="entry name" value="YwmB-like_sf"/>
</dbReference>
<dbReference type="Pfam" id="PF08680">
    <property type="entry name" value="DUF1779"/>
    <property type="match status" value="1"/>
</dbReference>
<dbReference type="OrthoDB" id="2661047at2"/>
<sequence>MYIPKETRPVINRKSPMQRSKRSRFGIVLALLVLVLGAAGALWQADSEQTEATVAEQLLTHDLQTLWTWGDAQLTGGSAGAVWTVRWDLTGNTGTMQELVLKFFSDEKGNATPKIVQNEGKTVTGVVQAYGGRLSISLMETAIDSEQLMVLLETNQTLLQDKHKLIQAAASISEELARAAPTFTSSMKVQGYTANGQAIQDLMKQANAKSVDRFVDGGTVSETLYSGMLRSTIIIGSGKAANLQIGLHKETNSDKTALTIGIPVITGDYSVNTAEKP</sequence>
<evidence type="ECO:0000313" key="1">
    <source>
        <dbReference type="EMBL" id="RCW42052.1"/>
    </source>
</evidence>
<evidence type="ECO:0000313" key="2">
    <source>
        <dbReference type="Proteomes" id="UP000252415"/>
    </source>
</evidence>
<dbReference type="SUPFAM" id="SSF143842">
    <property type="entry name" value="YwmB-like"/>
    <property type="match status" value="1"/>
</dbReference>
<dbReference type="AlphaFoldDB" id="A0A368VMH0"/>
<proteinExistence type="predicted"/>
<comment type="caution">
    <text evidence="1">The sequence shown here is derived from an EMBL/GenBank/DDBJ whole genome shotgun (WGS) entry which is preliminary data.</text>
</comment>
<protein>
    <submittedName>
        <fullName evidence="1">TATA-box binding protein</fullName>
    </submittedName>
</protein>
<dbReference type="EMBL" id="QPJD01000019">
    <property type="protein sequence ID" value="RCW42052.1"/>
    <property type="molecule type" value="Genomic_DNA"/>
</dbReference>
<dbReference type="RefSeq" id="WP_114383302.1">
    <property type="nucleotide sequence ID" value="NZ_QPJD01000019.1"/>
</dbReference>
<dbReference type="Proteomes" id="UP000252415">
    <property type="component" value="Unassembled WGS sequence"/>
</dbReference>
<dbReference type="InterPro" id="IPR014794">
    <property type="entry name" value="DUF1779"/>
</dbReference>
<accession>A0A368VMH0</accession>
<keyword evidence="2" id="KW-1185">Reference proteome</keyword>
<dbReference type="Gene3D" id="3.30.360.40">
    <property type="entry name" value="YwmB-like"/>
    <property type="match status" value="1"/>
</dbReference>
<organism evidence="1 2">
    <name type="scientific">Paenibacillus prosopidis</name>
    <dbReference type="NCBI Taxonomy" id="630520"/>
    <lineage>
        <taxon>Bacteria</taxon>
        <taxon>Bacillati</taxon>
        <taxon>Bacillota</taxon>
        <taxon>Bacilli</taxon>
        <taxon>Bacillales</taxon>
        <taxon>Paenibacillaceae</taxon>
        <taxon>Paenibacillus</taxon>
    </lineage>
</organism>
<name>A0A368VMH0_9BACL</name>
<reference evidence="1 2" key="1">
    <citation type="submission" date="2018-07" db="EMBL/GenBank/DDBJ databases">
        <title>Genomic Encyclopedia of Type Strains, Phase III (KMG-III): the genomes of soil and plant-associated and newly described type strains.</title>
        <authorList>
            <person name="Whitman W."/>
        </authorList>
    </citation>
    <scope>NUCLEOTIDE SEQUENCE [LARGE SCALE GENOMIC DNA]</scope>
    <source>
        <strain evidence="1 2">CECT 7506</strain>
    </source>
</reference>
<gene>
    <name evidence="1" type="ORF">DFP97_11933</name>
</gene>